<dbReference type="HOGENOM" id="CLU_000907_3_2_1"/>
<dbReference type="STRING" id="341663.Q0CCZ5"/>
<dbReference type="GO" id="GO:0006396">
    <property type="term" value="P:RNA processing"/>
    <property type="evidence" value="ECO:0007669"/>
    <property type="project" value="InterPro"/>
</dbReference>
<protein>
    <recommendedName>
        <fullName evidence="1">RNase III domain-containing protein</fullName>
    </recommendedName>
</protein>
<dbReference type="Pfam" id="PF00636">
    <property type="entry name" value="Ribonuclease_3"/>
    <property type="match status" value="1"/>
</dbReference>
<dbReference type="RefSeq" id="XP_001217060.1">
    <property type="nucleotide sequence ID" value="XM_001217060.1"/>
</dbReference>
<dbReference type="SUPFAM" id="SSF69065">
    <property type="entry name" value="RNase III domain-like"/>
    <property type="match status" value="1"/>
</dbReference>
<organism evidence="2 3">
    <name type="scientific">Aspergillus terreus (strain NIH 2624 / FGSC A1156)</name>
    <dbReference type="NCBI Taxonomy" id="341663"/>
    <lineage>
        <taxon>Eukaryota</taxon>
        <taxon>Fungi</taxon>
        <taxon>Dikarya</taxon>
        <taxon>Ascomycota</taxon>
        <taxon>Pezizomycotina</taxon>
        <taxon>Eurotiomycetes</taxon>
        <taxon>Eurotiomycetidae</taxon>
        <taxon>Eurotiales</taxon>
        <taxon>Aspergillaceae</taxon>
        <taxon>Aspergillus</taxon>
        <taxon>Aspergillus subgen. Circumdati</taxon>
    </lineage>
</organism>
<dbReference type="VEuPathDB" id="FungiDB:ATEG_08439"/>
<dbReference type="AlphaFoldDB" id="Q0CCZ5"/>
<evidence type="ECO:0000313" key="3">
    <source>
        <dbReference type="Proteomes" id="UP000007963"/>
    </source>
</evidence>
<dbReference type="InterPro" id="IPR036389">
    <property type="entry name" value="RNase_III_sf"/>
</dbReference>
<accession>Q0CCZ5</accession>
<dbReference type="InterPro" id="IPR000999">
    <property type="entry name" value="RNase_III_dom"/>
</dbReference>
<reference evidence="3" key="1">
    <citation type="submission" date="2005-09" db="EMBL/GenBank/DDBJ databases">
        <title>Annotation of the Aspergillus terreus NIH2624 genome.</title>
        <authorList>
            <person name="Birren B.W."/>
            <person name="Lander E.S."/>
            <person name="Galagan J.E."/>
            <person name="Nusbaum C."/>
            <person name="Devon K."/>
            <person name="Henn M."/>
            <person name="Ma L.-J."/>
            <person name="Jaffe D.B."/>
            <person name="Butler J."/>
            <person name="Alvarez P."/>
            <person name="Gnerre S."/>
            <person name="Grabherr M."/>
            <person name="Kleber M."/>
            <person name="Mauceli E.W."/>
            <person name="Brockman W."/>
            <person name="Rounsley S."/>
            <person name="Young S.K."/>
            <person name="LaButti K."/>
            <person name="Pushparaj V."/>
            <person name="DeCaprio D."/>
            <person name="Crawford M."/>
            <person name="Koehrsen M."/>
            <person name="Engels R."/>
            <person name="Montgomery P."/>
            <person name="Pearson M."/>
            <person name="Howarth C."/>
            <person name="Larson L."/>
            <person name="Luoma S."/>
            <person name="White J."/>
            <person name="Alvarado L."/>
            <person name="Kodira C.D."/>
            <person name="Zeng Q."/>
            <person name="Oleary S."/>
            <person name="Yandava C."/>
            <person name="Denning D.W."/>
            <person name="Nierman W.C."/>
            <person name="Milne T."/>
            <person name="Madden K."/>
        </authorList>
    </citation>
    <scope>NUCLEOTIDE SEQUENCE [LARGE SCALE GENOMIC DNA]</scope>
    <source>
        <strain evidence="3">NIH 2624 / FGSC A1156</strain>
    </source>
</reference>
<feature type="domain" description="RNase III" evidence="1">
    <location>
        <begin position="49"/>
        <end position="131"/>
    </location>
</feature>
<dbReference type="OMA" id="PSIYNHD"/>
<dbReference type="OrthoDB" id="67027at2759"/>
<gene>
    <name evidence="2" type="ORF">ATEG_08439</name>
</gene>
<evidence type="ECO:0000259" key="1">
    <source>
        <dbReference type="Pfam" id="PF00636"/>
    </source>
</evidence>
<dbReference type="Gene3D" id="1.10.1520.10">
    <property type="entry name" value="Ribonuclease III domain"/>
    <property type="match status" value="1"/>
</dbReference>
<dbReference type="GeneID" id="4353555"/>
<dbReference type="GO" id="GO:0004525">
    <property type="term" value="F:ribonuclease III activity"/>
    <property type="evidence" value="ECO:0007669"/>
    <property type="project" value="InterPro"/>
</dbReference>
<dbReference type="Proteomes" id="UP000007963">
    <property type="component" value="Unassembled WGS sequence"/>
</dbReference>
<dbReference type="EMBL" id="CH476605">
    <property type="protein sequence ID" value="EAU31612.1"/>
    <property type="molecule type" value="Genomic_DNA"/>
</dbReference>
<sequence length="151" mass="16818">MIILPLPTDNEIDAFEEAFLQQTYRFINRDLIREALQGCAPYNPSGNKSLALAGDAILRQVLVDYGRERQTTPGRIPFRNPQIICKLTAPFMADEIQNTITQNPGQWGVVAGKNVMATTMEAIIGAVYYDSNKDRNACERVMAALGLSWPK</sequence>
<evidence type="ECO:0000313" key="2">
    <source>
        <dbReference type="EMBL" id="EAU31612.1"/>
    </source>
</evidence>
<proteinExistence type="predicted"/>
<name>Q0CCZ5_ASPTN</name>